<gene>
    <name evidence="2" type="ORF">GCM10011578_041080</name>
</gene>
<comment type="caution">
    <text evidence="2">The sequence shown here is derived from an EMBL/GenBank/DDBJ whole genome shotgun (WGS) entry which is preliminary data.</text>
</comment>
<reference evidence="2" key="2">
    <citation type="submission" date="2020-09" db="EMBL/GenBank/DDBJ databases">
        <authorList>
            <person name="Sun Q."/>
            <person name="Zhou Y."/>
        </authorList>
    </citation>
    <scope>NUCLEOTIDE SEQUENCE</scope>
    <source>
        <strain evidence="2">CGMCC 4.7110</strain>
    </source>
</reference>
<proteinExistence type="predicted"/>
<dbReference type="Proteomes" id="UP000653411">
    <property type="component" value="Unassembled WGS sequence"/>
</dbReference>
<dbReference type="InterPro" id="IPR024983">
    <property type="entry name" value="CHAT_dom"/>
</dbReference>
<accession>A0A918CS73</accession>
<dbReference type="EMBL" id="BMML01000008">
    <property type="protein sequence ID" value="GGN13716.1"/>
    <property type="molecule type" value="Genomic_DNA"/>
</dbReference>
<dbReference type="RefSeq" id="WP_189264204.1">
    <property type="nucleotide sequence ID" value="NZ_BMML01000008.1"/>
</dbReference>
<protein>
    <recommendedName>
        <fullName evidence="1">CHAT domain-containing protein</fullName>
    </recommendedName>
</protein>
<name>A0A918CS73_9ACTN</name>
<evidence type="ECO:0000259" key="1">
    <source>
        <dbReference type="Pfam" id="PF12770"/>
    </source>
</evidence>
<evidence type="ECO:0000313" key="2">
    <source>
        <dbReference type="EMBL" id="GGN13716.1"/>
    </source>
</evidence>
<dbReference type="AlphaFoldDB" id="A0A918CS73"/>
<keyword evidence="3" id="KW-1185">Reference proteome</keyword>
<dbReference type="Pfam" id="PF12770">
    <property type="entry name" value="CHAT"/>
    <property type="match status" value="1"/>
</dbReference>
<reference evidence="2" key="1">
    <citation type="journal article" date="2014" name="Int. J. Syst. Evol. Microbiol.">
        <title>Complete genome sequence of Corynebacterium casei LMG S-19264T (=DSM 44701T), isolated from a smear-ripened cheese.</title>
        <authorList>
            <consortium name="US DOE Joint Genome Institute (JGI-PGF)"/>
            <person name="Walter F."/>
            <person name="Albersmeier A."/>
            <person name="Kalinowski J."/>
            <person name="Ruckert C."/>
        </authorList>
    </citation>
    <scope>NUCLEOTIDE SEQUENCE</scope>
    <source>
        <strain evidence="2">CGMCC 4.7110</strain>
    </source>
</reference>
<feature type="domain" description="CHAT" evidence="1">
    <location>
        <begin position="115"/>
        <end position="377"/>
    </location>
</feature>
<sequence length="378" mass="40568">MAAEQRRRLGQQWQSLLEEIRSLEAFADFPRLPGERDIPRSGVTGPVVAICTSTYGSWAVLLGPDGAMDRVPLPELTPATAAEYTDRLNRALKEVVDPQLRHEQRRAAEDSVSAVLEWLGLTVTGPVLAALGYGPVATGEPLPRLWWVPDGALAQLPLHAAGQALQRACSSYALTLDTLRRASANAAVSPEPRLLAVAMPETPGAAPIEGAAAEARHLAEQYGARVLAGEQATHDAVCTALPDYELVHFACHSDGSGLLLQDHRTRPLTVFEISRLELPRAKLAYLSACTTSLGPRHLADEAVHLAAAFQQAGFPHVIGTLWPVEDAVAKSVCVDVYDALPGLDTKSAAEALNRATRDLSERYPDSPSLWAAFVHFGP</sequence>
<organism evidence="2 3">
    <name type="scientific">Streptomyces fuscichromogenes</name>
    <dbReference type="NCBI Taxonomy" id="1324013"/>
    <lineage>
        <taxon>Bacteria</taxon>
        <taxon>Bacillati</taxon>
        <taxon>Actinomycetota</taxon>
        <taxon>Actinomycetes</taxon>
        <taxon>Kitasatosporales</taxon>
        <taxon>Streptomycetaceae</taxon>
        <taxon>Streptomyces</taxon>
    </lineage>
</organism>
<evidence type="ECO:0000313" key="3">
    <source>
        <dbReference type="Proteomes" id="UP000653411"/>
    </source>
</evidence>